<dbReference type="InterPro" id="IPR051100">
    <property type="entry name" value="DnaJ_subfamily_B/C"/>
</dbReference>
<dbReference type="Pfam" id="PF00226">
    <property type="entry name" value="DnaJ"/>
    <property type="match status" value="1"/>
</dbReference>
<feature type="region of interest" description="Disordered" evidence="5">
    <location>
        <begin position="54"/>
        <end position="85"/>
    </location>
</feature>
<evidence type="ECO:0000256" key="1">
    <source>
        <dbReference type="ARBA" id="ARBA00004167"/>
    </source>
</evidence>
<keyword evidence="4" id="KW-0472">Membrane</keyword>
<comment type="subcellular location">
    <subcellularLocation>
        <location evidence="1">Membrane</location>
        <topology evidence="1">Single-pass membrane protein</topology>
    </subcellularLocation>
</comment>
<dbReference type="SMART" id="SM00271">
    <property type="entry name" value="DnaJ"/>
    <property type="match status" value="1"/>
</dbReference>
<dbReference type="GO" id="GO:0071218">
    <property type="term" value="P:cellular response to misfolded protein"/>
    <property type="evidence" value="ECO:0007669"/>
    <property type="project" value="TreeGrafter"/>
</dbReference>
<evidence type="ECO:0000259" key="6">
    <source>
        <dbReference type="PROSITE" id="PS50076"/>
    </source>
</evidence>
<name>A0A4S4EFU5_CAMSN</name>
<dbReference type="CDD" id="cd06257">
    <property type="entry name" value="DnaJ"/>
    <property type="match status" value="1"/>
</dbReference>
<keyword evidence="8" id="KW-1185">Reference proteome</keyword>
<feature type="compositionally biased region" description="Polar residues" evidence="5">
    <location>
        <begin position="524"/>
        <end position="539"/>
    </location>
</feature>
<protein>
    <recommendedName>
        <fullName evidence="6">J domain-containing protein</fullName>
    </recommendedName>
</protein>
<feature type="region of interest" description="Disordered" evidence="5">
    <location>
        <begin position="520"/>
        <end position="558"/>
    </location>
</feature>
<dbReference type="GO" id="GO:0005789">
    <property type="term" value="C:endoplasmic reticulum membrane"/>
    <property type="evidence" value="ECO:0007669"/>
    <property type="project" value="TreeGrafter"/>
</dbReference>
<evidence type="ECO:0000256" key="5">
    <source>
        <dbReference type="SAM" id="MobiDB-lite"/>
    </source>
</evidence>
<reference evidence="7 8" key="1">
    <citation type="journal article" date="2018" name="Proc. Natl. Acad. Sci. U.S.A.">
        <title>Draft genome sequence of Camellia sinensis var. sinensis provides insights into the evolution of the tea genome and tea quality.</title>
        <authorList>
            <person name="Wei C."/>
            <person name="Yang H."/>
            <person name="Wang S."/>
            <person name="Zhao J."/>
            <person name="Liu C."/>
            <person name="Gao L."/>
            <person name="Xia E."/>
            <person name="Lu Y."/>
            <person name="Tai Y."/>
            <person name="She G."/>
            <person name="Sun J."/>
            <person name="Cao H."/>
            <person name="Tong W."/>
            <person name="Gao Q."/>
            <person name="Li Y."/>
            <person name="Deng W."/>
            <person name="Jiang X."/>
            <person name="Wang W."/>
            <person name="Chen Q."/>
            <person name="Zhang S."/>
            <person name="Li H."/>
            <person name="Wu J."/>
            <person name="Wang P."/>
            <person name="Li P."/>
            <person name="Shi C."/>
            <person name="Zheng F."/>
            <person name="Jian J."/>
            <person name="Huang B."/>
            <person name="Shan D."/>
            <person name="Shi M."/>
            <person name="Fang C."/>
            <person name="Yue Y."/>
            <person name="Li F."/>
            <person name="Li D."/>
            <person name="Wei S."/>
            <person name="Han B."/>
            <person name="Jiang C."/>
            <person name="Yin Y."/>
            <person name="Xia T."/>
            <person name="Zhang Z."/>
            <person name="Bennetzen J.L."/>
            <person name="Zhao S."/>
            <person name="Wan X."/>
        </authorList>
    </citation>
    <scope>NUCLEOTIDE SEQUENCE [LARGE SCALE GENOMIC DNA]</scope>
    <source>
        <strain evidence="8">cv. Shuchazao</strain>
        <tissue evidence="7">Leaf</tissue>
    </source>
</reference>
<dbReference type="Pfam" id="PF09320">
    <property type="entry name" value="DUF1977"/>
    <property type="match status" value="1"/>
</dbReference>
<dbReference type="Proteomes" id="UP000306102">
    <property type="component" value="Unassembled WGS sequence"/>
</dbReference>
<dbReference type="PANTHER" id="PTHR43908">
    <property type="entry name" value="AT29763P-RELATED"/>
    <property type="match status" value="1"/>
</dbReference>
<dbReference type="Gene3D" id="1.10.287.110">
    <property type="entry name" value="DnaJ domain"/>
    <property type="match status" value="1"/>
</dbReference>
<dbReference type="PRINTS" id="PR00625">
    <property type="entry name" value="JDOMAIN"/>
</dbReference>
<evidence type="ECO:0000256" key="2">
    <source>
        <dbReference type="ARBA" id="ARBA00022692"/>
    </source>
</evidence>
<gene>
    <name evidence="7" type="ORF">TEA_013375</name>
</gene>
<dbReference type="InterPro" id="IPR036869">
    <property type="entry name" value="J_dom_sf"/>
</dbReference>
<dbReference type="EMBL" id="SDRB02004830">
    <property type="protein sequence ID" value="THG15289.1"/>
    <property type="molecule type" value="Genomic_DNA"/>
</dbReference>
<evidence type="ECO:0000256" key="3">
    <source>
        <dbReference type="ARBA" id="ARBA00022989"/>
    </source>
</evidence>
<feature type="compositionally biased region" description="Low complexity" evidence="5">
    <location>
        <begin position="589"/>
        <end position="604"/>
    </location>
</feature>
<dbReference type="PANTHER" id="PTHR43908:SF5">
    <property type="entry name" value="CHAPERONE PROTEIN DNAJ 49"/>
    <property type="match status" value="1"/>
</dbReference>
<dbReference type="InterPro" id="IPR015399">
    <property type="entry name" value="DUF1977_DnaJ-like"/>
</dbReference>
<organism evidence="7 8">
    <name type="scientific">Camellia sinensis var. sinensis</name>
    <name type="common">China tea</name>
    <dbReference type="NCBI Taxonomy" id="542762"/>
    <lineage>
        <taxon>Eukaryota</taxon>
        <taxon>Viridiplantae</taxon>
        <taxon>Streptophyta</taxon>
        <taxon>Embryophyta</taxon>
        <taxon>Tracheophyta</taxon>
        <taxon>Spermatophyta</taxon>
        <taxon>Magnoliopsida</taxon>
        <taxon>eudicotyledons</taxon>
        <taxon>Gunneridae</taxon>
        <taxon>Pentapetalae</taxon>
        <taxon>asterids</taxon>
        <taxon>Ericales</taxon>
        <taxon>Theaceae</taxon>
        <taxon>Camellia</taxon>
    </lineage>
</organism>
<dbReference type="InterPro" id="IPR001623">
    <property type="entry name" value="DnaJ_domain"/>
</dbReference>
<comment type="caution">
    <text evidence="7">The sequence shown here is derived from an EMBL/GenBank/DDBJ whole genome shotgun (WGS) entry which is preliminary data.</text>
</comment>
<evidence type="ECO:0000313" key="7">
    <source>
        <dbReference type="EMBL" id="THG15289.1"/>
    </source>
</evidence>
<dbReference type="AlphaFoldDB" id="A0A4S4EFU5"/>
<evidence type="ECO:0000313" key="8">
    <source>
        <dbReference type="Proteomes" id="UP000306102"/>
    </source>
</evidence>
<keyword evidence="2" id="KW-0812">Transmembrane</keyword>
<feature type="region of interest" description="Disordered" evidence="5">
    <location>
        <begin position="577"/>
        <end position="604"/>
    </location>
</feature>
<accession>A0A4S4EFU5</accession>
<keyword evidence="3" id="KW-1133">Transmembrane helix</keyword>
<feature type="domain" description="J" evidence="6">
    <location>
        <begin position="105"/>
        <end position="169"/>
    </location>
</feature>
<feature type="compositionally biased region" description="Basic and acidic residues" evidence="5">
    <location>
        <begin position="62"/>
        <end position="71"/>
    </location>
</feature>
<dbReference type="GO" id="GO:0030544">
    <property type="term" value="F:Hsp70 protein binding"/>
    <property type="evidence" value="ECO:0007669"/>
    <property type="project" value="TreeGrafter"/>
</dbReference>
<dbReference type="PROSITE" id="PS50076">
    <property type="entry name" value="DNAJ_2"/>
    <property type="match status" value="1"/>
</dbReference>
<feature type="compositionally biased region" description="Low complexity" evidence="5">
    <location>
        <begin position="543"/>
        <end position="558"/>
    </location>
</feature>
<dbReference type="STRING" id="542762.A0A4S4EFU5"/>
<proteinExistence type="predicted"/>
<sequence length="634" mass="71677">MEGNKDEALRCVGIAKEAIASGNKQRALKFIGIARRLNHNLSVDDLLAACENLDSGSPGPSNDEKPVDSSKNEAASGKFAEVSNGEHNYTEEHVQLIREVRRSKDYYEILGLQKGCPVEEIRKAYRKLSLKVHPDKNKAPGAEEAFKKVSKAFKCLSNDDSRRQYDQTGLVEEFEYNQQYNGRQRRRRTGHEFFDDDVDPDQIFRAFFGQTEMFRASHVYRTRETANQPREEFGGAGPNVMLLLQILPFLIIFLLAYLPFSEPEYSLQKNYSYQFPKVTEKHGVEFYVKSPEFDKKFPLETPARANIENNVIKDYKNMLGRYCHIELQRRQWSRNLPTPHCDKLQNFDYDYKYFSNSYPSCFIMLGPHPRSWVQILGRLGQRSKYGSLVVDSFVFDVVIMEGSKQEDLSRSKGAFIEAPKFIGRGSSFVDSMAKEEHDDDVPGLETTHIGRADSRVQLRRCDPSLLILEQPSIYPEYLMASKLTIERNLIESEAIKFTRICCHTVVQAYIVTVGHAYREEEASRPSQPSAVASARSSQPRIGRSSSQPPRLRPSSAFAPASASTPICWPPPVPPPPAPPALLRLHPDMLAPSSPSSSSSSALLQPLPLPPPSLSLFRANFEPKLSSYQSLPVKK</sequence>
<evidence type="ECO:0000256" key="4">
    <source>
        <dbReference type="ARBA" id="ARBA00023136"/>
    </source>
</evidence>
<dbReference type="SUPFAM" id="SSF46565">
    <property type="entry name" value="Chaperone J-domain"/>
    <property type="match status" value="1"/>
</dbReference>